<evidence type="ECO:0000313" key="3">
    <source>
        <dbReference type="EMBL" id="CAG9092111.1"/>
    </source>
</evidence>
<reference evidence="6" key="1">
    <citation type="submission" date="2016-11" db="UniProtKB">
        <authorList>
            <consortium name="WormBaseParasite"/>
        </authorList>
    </citation>
    <scope>IDENTIFICATION</scope>
</reference>
<feature type="transmembrane region" description="Helical" evidence="1">
    <location>
        <begin position="12"/>
        <end position="32"/>
    </location>
</feature>
<evidence type="ECO:0000256" key="1">
    <source>
        <dbReference type="SAM" id="Phobius"/>
    </source>
</evidence>
<keyword evidence="5" id="KW-1185">Reference proteome</keyword>
<evidence type="ECO:0000313" key="4">
    <source>
        <dbReference type="Proteomes" id="UP000095284"/>
    </source>
</evidence>
<reference evidence="3" key="2">
    <citation type="submission" date="2020-08" db="EMBL/GenBank/DDBJ databases">
        <authorList>
            <person name="Kikuchi T."/>
        </authorList>
    </citation>
    <scope>NUCLEOTIDE SEQUENCE</scope>
    <source>
        <strain evidence="2">Ka4C1</strain>
    </source>
</reference>
<dbReference type="Proteomes" id="UP000659654">
    <property type="component" value="Unassembled WGS sequence"/>
</dbReference>
<name>A0A1I7RYW9_BURXY</name>
<feature type="transmembrane region" description="Helical" evidence="1">
    <location>
        <begin position="225"/>
        <end position="244"/>
    </location>
</feature>
<evidence type="ECO:0000313" key="6">
    <source>
        <dbReference type="WBParaSite" id="BXY_0593700.1"/>
    </source>
</evidence>
<dbReference type="OrthoDB" id="10471610at2759"/>
<organism evidence="4 6">
    <name type="scientific">Bursaphelenchus xylophilus</name>
    <name type="common">Pinewood nematode worm</name>
    <name type="synonym">Aphelenchoides xylophilus</name>
    <dbReference type="NCBI Taxonomy" id="6326"/>
    <lineage>
        <taxon>Eukaryota</taxon>
        <taxon>Metazoa</taxon>
        <taxon>Ecdysozoa</taxon>
        <taxon>Nematoda</taxon>
        <taxon>Chromadorea</taxon>
        <taxon>Rhabditida</taxon>
        <taxon>Tylenchina</taxon>
        <taxon>Tylenchomorpha</taxon>
        <taxon>Aphelenchoidea</taxon>
        <taxon>Aphelenchoididae</taxon>
        <taxon>Bursaphelenchus</taxon>
    </lineage>
</organism>
<dbReference type="AlphaFoldDB" id="A0A1I7RYW9"/>
<dbReference type="Proteomes" id="UP000582659">
    <property type="component" value="Unassembled WGS sequence"/>
</dbReference>
<dbReference type="Proteomes" id="UP000095284">
    <property type="component" value="Unplaced"/>
</dbReference>
<dbReference type="EMBL" id="CAJFDI010000002">
    <property type="protein sequence ID" value="CAD5213242.1"/>
    <property type="molecule type" value="Genomic_DNA"/>
</dbReference>
<gene>
    <name evidence="2" type="ORF">BXYJ_LOCUS2913</name>
</gene>
<dbReference type="EMBL" id="CAJFCV020000002">
    <property type="protein sequence ID" value="CAG9092111.1"/>
    <property type="molecule type" value="Genomic_DNA"/>
</dbReference>
<keyword evidence="1" id="KW-0812">Transmembrane</keyword>
<keyword evidence="1" id="KW-1133">Transmembrane helix</keyword>
<evidence type="ECO:0000313" key="5">
    <source>
        <dbReference type="Proteomes" id="UP000659654"/>
    </source>
</evidence>
<accession>A0A1I7RYW9</accession>
<evidence type="ECO:0000313" key="2">
    <source>
        <dbReference type="EMBL" id="CAD5213242.1"/>
    </source>
</evidence>
<dbReference type="WBParaSite" id="BXY_0593700.1">
    <property type="protein sequence ID" value="BXY_0593700.1"/>
    <property type="gene ID" value="BXY_0593700"/>
</dbReference>
<keyword evidence="1" id="KW-0472">Membrane</keyword>
<feature type="transmembrane region" description="Helical" evidence="1">
    <location>
        <begin position="118"/>
        <end position="136"/>
    </location>
</feature>
<feature type="transmembrane region" description="Helical" evidence="1">
    <location>
        <begin position="184"/>
        <end position="205"/>
    </location>
</feature>
<feature type="transmembrane region" description="Helical" evidence="1">
    <location>
        <begin position="44"/>
        <end position="63"/>
    </location>
</feature>
<feature type="transmembrane region" description="Helical" evidence="1">
    <location>
        <begin position="83"/>
        <end position="106"/>
    </location>
</feature>
<protein>
    <submittedName>
        <fullName evidence="2">(pine wood nematode) hypothetical protein</fullName>
    </submittedName>
</protein>
<sequence>MDEFTIKVIGQIIEFFLNIPAFWLSVKFLQALYKTNLFLTNQKYYVGTIVLSGIVTVVTKVFLRIQEHFIKYPDLVSLLLGYVHNLADSVILNMLIQIMIFVDCFYSTVQPNDIRKETTISICVLLSVISFFHQRLGEGAMTFALLGFLNFICWLTVIGLILIGRFRYKHQAVGDIKEKYRIVVSLRTLAVLKPLAILSALRNFILDTTLLLLHLEVTPKNTAVGFIYAYTMTFYTLFCPIVMIKNHDELKKIFGIYRQVEDSVSTKASVTQEDKFIPKNVVGECLRVPNERDHHFKQITSNWNAMAVQRESTIHTVTVIDL</sequence>
<proteinExistence type="predicted"/>
<feature type="transmembrane region" description="Helical" evidence="1">
    <location>
        <begin position="142"/>
        <end position="163"/>
    </location>
</feature>